<feature type="domain" description="B-block binding subunit of TFIIIC" evidence="1">
    <location>
        <begin position="13"/>
        <end position="61"/>
    </location>
</feature>
<dbReference type="Pfam" id="PF04182">
    <property type="entry name" value="B-block_TFIIIC"/>
    <property type="match status" value="1"/>
</dbReference>
<dbReference type="Proteomes" id="UP000600363">
    <property type="component" value="Unassembled WGS sequence"/>
</dbReference>
<accession>A0A832RXS6</accession>
<dbReference type="InterPro" id="IPR036390">
    <property type="entry name" value="WH_DNA-bd_sf"/>
</dbReference>
<sequence>MCVDESDVLALIRERESGILQSSLWKVLNIDSRKCSRIVARLLEKGLITREPITANGTRTFLIRPVGVERPRRRVELRKDIDYSLLLSGGCIAPCAGCTEECYPEYCGALGEWTHCLNDSFRG</sequence>
<dbReference type="InterPro" id="IPR007309">
    <property type="entry name" value="TFIIIC_Bblock-bd"/>
</dbReference>
<evidence type="ECO:0000259" key="1">
    <source>
        <dbReference type="Pfam" id="PF04182"/>
    </source>
</evidence>
<proteinExistence type="predicted"/>
<organism evidence="2 3">
    <name type="scientific">Methermicoccus shengliensis</name>
    <dbReference type="NCBI Taxonomy" id="660064"/>
    <lineage>
        <taxon>Archaea</taxon>
        <taxon>Methanobacteriati</taxon>
        <taxon>Methanobacteriota</taxon>
        <taxon>Stenosarchaea group</taxon>
        <taxon>Methanomicrobia</taxon>
        <taxon>Methanosarcinales</taxon>
        <taxon>Methermicoccaceae</taxon>
        <taxon>Methermicoccus</taxon>
    </lineage>
</organism>
<reference evidence="2" key="1">
    <citation type="journal article" date="2020" name="bioRxiv">
        <title>A rank-normalized archaeal taxonomy based on genome phylogeny resolves widespread incomplete and uneven classifications.</title>
        <authorList>
            <person name="Rinke C."/>
            <person name="Chuvochina M."/>
            <person name="Mussig A.J."/>
            <person name="Chaumeil P.-A."/>
            <person name="Waite D.W."/>
            <person name="Whitman W.B."/>
            <person name="Parks D.H."/>
            <person name="Hugenholtz P."/>
        </authorList>
    </citation>
    <scope>NUCLEOTIDE SEQUENCE</scope>
    <source>
        <strain evidence="2">UBA12518</strain>
    </source>
</reference>
<dbReference type="SUPFAM" id="SSF46785">
    <property type="entry name" value="Winged helix' DNA-binding domain"/>
    <property type="match status" value="1"/>
</dbReference>
<dbReference type="AlphaFoldDB" id="A0A832RXS6"/>
<comment type="caution">
    <text evidence="2">The sequence shown here is derived from an EMBL/GenBank/DDBJ whole genome shotgun (WGS) entry which is preliminary data.</text>
</comment>
<dbReference type="EMBL" id="DUIH01000013">
    <property type="protein sequence ID" value="HIH69839.1"/>
    <property type="molecule type" value="Genomic_DNA"/>
</dbReference>
<evidence type="ECO:0000313" key="3">
    <source>
        <dbReference type="Proteomes" id="UP000600363"/>
    </source>
</evidence>
<dbReference type="InterPro" id="IPR036388">
    <property type="entry name" value="WH-like_DNA-bd_sf"/>
</dbReference>
<dbReference type="Gene3D" id="1.10.10.10">
    <property type="entry name" value="Winged helix-like DNA-binding domain superfamily/Winged helix DNA-binding domain"/>
    <property type="match status" value="1"/>
</dbReference>
<protein>
    <submittedName>
        <fullName evidence="2">MarR family transcriptional regulator</fullName>
    </submittedName>
</protein>
<name>A0A832RXS6_9EURY</name>
<gene>
    <name evidence="2" type="ORF">HA299_04370</name>
</gene>
<evidence type="ECO:0000313" key="2">
    <source>
        <dbReference type="EMBL" id="HIH69839.1"/>
    </source>
</evidence>